<proteinExistence type="predicted"/>
<keyword evidence="2" id="KW-1133">Transmembrane helix</keyword>
<evidence type="ECO:0000313" key="3">
    <source>
        <dbReference type="EMBL" id="MEA5443463.1"/>
    </source>
</evidence>
<keyword evidence="2" id="KW-0812">Transmembrane</keyword>
<evidence type="ECO:0000256" key="2">
    <source>
        <dbReference type="SAM" id="Phobius"/>
    </source>
</evidence>
<keyword evidence="4" id="KW-1185">Reference proteome</keyword>
<organism evidence="3 4">
    <name type="scientific">Cyanobium gracile UHCC 0281</name>
    <dbReference type="NCBI Taxonomy" id="3110309"/>
    <lineage>
        <taxon>Bacteria</taxon>
        <taxon>Bacillati</taxon>
        <taxon>Cyanobacteriota</taxon>
        <taxon>Cyanophyceae</taxon>
        <taxon>Synechococcales</taxon>
        <taxon>Prochlorococcaceae</taxon>
        <taxon>Cyanobium</taxon>
    </lineage>
</organism>
<evidence type="ECO:0000313" key="4">
    <source>
        <dbReference type="Proteomes" id="UP001302329"/>
    </source>
</evidence>
<reference evidence="3 4" key="1">
    <citation type="submission" date="2023-12" db="EMBL/GenBank/DDBJ databases">
        <title>Baltic Sea Cyanobacteria.</title>
        <authorList>
            <person name="Delbaje E."/>
            <person name="Fewer D.P."/>
            <person name="Shishido T.K."/>
        </authorList>
    </citation>
    <scope>NUCLEOTIDE SEQUENCE [LARGE SCALE GENOMIC DNA]</scope>
    <source>
        <strain evidence="3 4">UHCC 0281</strain>
    </source>
</reference>
<sequence>MTSEDRNRRMKWRPNVPRWWISDFNMTHRDETKERSAVNSKANQLTGANGDDLVKSANVQLFRQRLLNLQKTWSGSQRQQATSLKPKRSSPDDLEKYRLKRNARRRIIEEQTSRLNRDIRRLQIAFSILICLIGLLSSGILGLLVGAGFGLLIVSLRLRL</sequence>
<feature type="region of interest" description="Disordered" evidence="1">
    <location>
        <begin position="30"/>
        <end position="49"/>
    </location>
</feature>
<feature type="transmembrane region" description="Helical" evidence="2">
    <location>
        <begin position="124"/>
        <end position="154"/>
    </location>
</feature>
<gene>
    <name evidence="3" type="ORF">VB739_12930</name>
</gene>
<keyword evidence="2" id="KW-0472">Membrane</keyword>
<dbReference type="EMBL" id="JAYGHY010000051">
    <property type="protein sequence ID" value="MEA5443463.1"/>
    <property type="molecule type" value="Genomic_DNA"/>
</dbReference>
<evidence type="ECO:0000256" key="1">
    <source>
        <dbReference type="SAM" id="MobiDB-lite"/>
    </source>
</evidence>
<name>A0ABU5SYJ2_9CYAN</name>
<protein>
    <submittedName>
        <fullName evidence="3">Uncharacterized protein</fullName>
    </submittedName>
</protein>
<comment type="caution">
    <text evidence="3">The sequence shown here is derived from an EMBL/GenBank/DDBJ whole genome shotgun (WGS) entry which is preliminary data.</text>
</comment>
<dbReference type="Proteomes" id="UP001302329">
    <property type="component" value="Unassembled WGS sequence"/>
</dbReference>
<accession>A0ABU5SYJ2</accession>
<feature type="compositionally biased region" description="Polar residues" evidence="1">
    <location>
        <begin position="37"/>
        <end position="47"/>
    </location>
</feature>